<feature type="active site" evidence="7">
    <location>
        <position position="77"/>
    </location>
</feature>
<accession>A0A0W8DUW1</accession>
<keyword evidence="2 8" id="KW-0999">Mitochondrion inner membrane</keyword>
<evidence type="ECO:0000256" key="4">
    <source>
        <dbReference type="ARBA" id="ARBA00023128"/>
    </source>
</evidence>
<dbReference type="GO" id="GO:0006627">
    <property type="term" value="P:protein processing involved in protein targeting to mitochondrion"/>
    <property type="evidence" value="ECO:0007669"/>
    <property type="project" value="TreeGrafter"/>
</dbReference>
<dbReference type="GO" id="GO:0004252">
    <property type="term" value="F:serine-type endopeptidase activity"/>
    <property type="evidence" value="ECO:0007669"/>
    <property type="project" value="InterPro"/>
</dbReference>
<evidence type="ECO:0000256" key="8">
    <source>
        <dbReference type="RuleBase" id="RU362041"/>
    </source>
</evidence>
<dbReference type="InterPro" id="IPR019533">
    <property type="entry name" value="Peptidase_S26"/>
</dbReference>
<feature type="transmembrane region" description="Helical" evidence="8">
    <location>
        <begin position="221"/>
        <end position="245"/>
    </location>
</feature>
<evidence type="ECO:0000259" key="9">
    <source>
        <dbReference type="Pfam" id="PF10502"/>
    </source>
</evidence>
<sequence length="357" mass="40787">MAAKLVRGGVLIVGWAAVTKEYFFDIKYGMGVSMAPTIPDGSFIFVEHLSRRWRNWERGELVELRSPSRHMRETIVKRILALTDRHWWLQEGDVVELQPRFDENRKDKITVPKGHVWVEGDNATCSVDSRFFGPVPIALLTGRPFWIVSACVSSCLWHDLTLVVAVRRSNAENHAGRRCSQSRQELDHHYRHNAIHHKFVFLRGFRPHVDALSSASIFDHYGVIAALLFSLSSIIWLVLIVSCAFRSLCATVGTKVGLLRWIRGMALRAIIWPLRFARCSSICSLCRSFFFSLFGLIDGVIVVHPLEFLPAVRQQHPHAIRVLSIHLVAKLHLHIRLHHLALFPLRTAARRAQTLRV</sequence>
<feature type="active site" evidence="7">
    <location>
        <position position="33"/>
    </location>
</feature>
<protein>
    <recommendedName>
        <fullName evidence="8">Mitochondrial inner membrane protease subunit</fullName>
        <ecNumber evidence="8">3.4.21.-</ecNumber>
    </recommendedName>
</protein>
<gene>
    <name evidence="10" type="ORF">AM588_10008849</name>
</gene>
<evidence type="ECO:0000256" key="2">
    <source>
        <dbReference type="ARBA" id="ARBA00022792"/>
    </source>
</evidence>
<keyword evidence="3 8" id="KW-0378">Hydrolase</keyword>
<organism evidence="10 11">
    <name type="scientific">Phytophthora nicotianae</name>
    <name type="common">Potato buckeye rot agent</name>
    <name type="synonym">Phytophthora parasitica</name>
    <dbReference type="NCBI Taxonomy" id="4792"/>
    <lineage>
        <taxon>Eukaryota</taxon>
        <taxon>Sar</taxon>
        <taxon>Stramenopiles</taxon>
        <taxon>Oomycota</taxon>
        <taxon>Peronosporomycetes</taxon>
        <taxon>Peronosporales</taxon>
        <taxon>Peronosporaceae</taxon>
        <taxon>Phytophthora</taxon>
    </lineage>
</organism>
<evidence type="ECO:0000256" key="7">
    <source>
        <dbReference type="PIRSR" id="PIRSR600223-1"/>
    </source>
</evidence>
<dbReference type="EMBL" id="LNFP01000004">
    <property type="protein sequence ID" value="KUF99996.1"/>
    <property type="molecule type" value="Genomic_DNA"/>
</dbReference>
<dbReference type="Gene3D" id="2.10.109.10">
    <property type="entry name" value="Umud Fragment, subunit A"/>
    <property type="match status" value="1"/>
</dbReference>
<dbReference type="InterPro" id="IPR000223">
    <property type="entry name" value="Pept_S26A_signal_pept_1"/>
</dbReference>
<evidence type="ECO:0000256" key="6">
    <source>
        <dbReference type="ARBA" id="ARBA00038445"/>
    </source>
</evidence>
<dbReference type="SUPFAM" id="SSF51306">
    <property type="entry name" value="LexA/Signal peptidase"/>
    <property type="match status" value="1"/>
</dbReference>
<dbReference type="GO" id="GO:0006465">
    <property type="term" value="P:signal peptide processing"/>
    <property type="evidence" value="ECO:0007669"/>
    <property type="project" value="InterPro"/>
</dbReference>
<evidence type="ECO:0000256" key="1">
    <source>
        <dbReference type="ARBA" id="ARBA00004273"/>
    </source>
</evidence>
<evidence type="ECO:0000256" key="5">
    <source>
        <dbReference type="ARBA" id="ARBA00023136"/>
    </source>
</evidence>
<comment type="subcellular location">
    <subcellularLocation>
        <location evidence="1 8">Mitochondrion inner membrane</location>
    </subcellularLocation>
</comment>
<keyword evidence="4 8" id="KW-0496">Mitochondrion</keyword>
<proteinExistence type="inferred from homology"/>
<dbReference type="PROSITE" id="PS00761">
    <property type="entry name" value="SPASE_I_3"/>
    <property type="match status" value="1"/>
</dbReference>
<dbReference type="GO" id="GO:0042720">
    <property type="term" value="C:mitochondrial inner membrane peptidase complex"/>
    <property type="evidence" value="ECO:0007669"/>
    <property type="project" value="TreeGrafter"/>
</dbReference>
<evidence type="ECO:0000313" key="11">
    <source>
        <dbReference type="Proteomes" id="UP000054636"/>
    </source>
</evidence>
<dbReference type="PANTHER" id="PTHR12383">
    <property type="entry name" value="PROTEASE FAMILY S26 MITOCHONDRIAL INNER MEMBRANE PROTEASE-RELATED"/>
    <property type="match status" value="1"/>
</dbReference>
<comment type="similarity">
    <text evidence="6">Belongs to the peptidase S26 family. IMP1 subfamily.</text>
</comment>
<keyword evidence="8" id="KW-1133">Transmembrane helix</keyword>
<evidence type="ECO:0000313" key="10">
    <source>
        <dbReference type="EMBL" id="KUF99996.1"/>
    </source>
</evidence>
<dbReference type="AlphaFoldDB" id="A0A0W8DUW1"/>
<keyword evidence="8" id="KW-0645">Protease</keyword>
<comment type="caution">
    <text evidence="10">The sequence shown here is derived from an EMBL/GenBank/DDBJ whole genome shotgun (WGS) entry which is preliminary data.</text>
</comment>
<dbReference type="EC" id="3.4.21.-" evidence="8"/>
<keyword evidence="5 8" id="KW-0472">Membrane</keyword>
<name>A0A0W8DUW1_PHYNI</name>
<keyword evidence="8" id="KW-0812">Transmembrane</keyword>
<feature type="domain" description="Peptidase S26" evidence="9">
    <location>
        <begin position="8"/>
        <end position="82"/>
    </location>
</feature>
<dbReference type="NCBIfam" id="TIGR02227">
    <property type="entry name" value="sigpep_I_bact"/>
    <property type="match status" value="1"/>
</dbReference>
<reference evidence="10 11" key="1">
    <citation type="submission" date="2015-11" db="EMBL/GenBank/DDBJ databases">
        <title>Genomes and virulence difference between two physiological races of Phytophthora nicotianae.</title>
        <authorList>
            <person name="Liu H."/>
            <person name="Ma X."/>
            <person name="Yu H."/>
            <person name="Fang D."/>
            <person name="Li Y."/>
            <person name="Wang X."/>
            <person name="Wang W."/>
            <person name="Dong Y."/>
            <person name="Xiao B."/>
        </authorList>
    </citation>
    <scope>NUCLEOTIDE SEQUENCE [LARGE SCALE GENOMIC DNA]</scope>
    <source>
        <strain evidence="11">race 1</strain>
    </source>
</reference>
<dbReference type="InterPro" id="IPR036286">
    <property type="entry name" value="LexA/Signal_pep-like_sf"/>
</dbReference>
<dbReference type="Pfam" id="PF10502">
    <property type="entry name" value="Peptidase_S26"/>
    <property type="match status" value="2"/>
</dbReference>
<dbReference type="InterPro" id="IPR019758">
    <property type="entry name" value="Pept_S26A_signal_pept_1_CS"/>
</dbReference>
<dbReference type="Proteomes" id="UP000054636">
    <property type="component" value="Unassembled WGS sequence"/>
</dbReference>
<dbReference type="InterPro" id="IPR052064">
    <property type="entry name" value="Mito_IMP1_subunit"/>
</dbReference>
<feature type="domain" description="Peptidase S26" evidence="9">
    <location>
        <begin position="106"/>
        <end position="147"/>
    </location>
</feature>
<dbReference type="PANTHER" id="PTHR12383:SF16">
    <property type="entry name" value="MITOCHONDRIAL INNER MEMBRANE PROTEASE SUBUNIT 1"/>
    <property type="match status" value="1"/>
</dbReference>
<dbReference type="CDD" id="cd06530">
    <property type="entry name" value="S26_SPase_I"/>
    <property type="match status" value="1"/>
</dbReference>
<evidence type="ECO:0000256" key="3">
    <source>
        <dbReference type="ARBA" id="ARBA00022801"/>
    </source>
</evidence>